<comment type="caution">
    <text evidence="1">The sequence shown here is derived from an EMBL/GenBank/DDBJ whole genome shotgun (WGS) entry which is preliminary data.</text>
</comment>
<dbReference type="Proteomes" id="UP000698173">
    <property type="component" value="Unassembled WGS sequence"/>
</dbReference>
<accession>A0A921G082</accession>
<dbReference type="EMBL" id="DYWT01000175">
    <property type="protein sequence ID" value="HJF32212.1"/>
    <property type="molecule type" value="Genomic_DNA"/>
</dbReference>
<gene>
    <name evidence="1" type="ORF">K8V56_10640</name>
</gene>
<evidence type="ECO:0000313" key="1">
    <source>
        <dbReference type="EMBL" id="HJF32212.1"/>
    </source>
</evidence>
<evidence type="ECO:0000313" key="2">
    <source>
        <dbReference type="Proteomes" id="UP000698173"/>
    </source>
</evidence>
<name>A0A921G082_SPOPS</name>
<organism evidence="1 2">
    <name type="scientific">Sporosarcina psychrophila</name>
    <name type="common">Bacillus psychrophilus</name>
    <dbReference type="NCBI Taxonomy" id="1476"/>
    <lineage>
        <taxon>Bacteria</taxon>
        <taxon>Bacillati</taxon>
        <taxon>Bacillota</taxon>
        <taxon>Bacilli</taxon>
        <taxon>Bacillales</taxon>
        <taxon>Caryophanaceae</taxon>
        <taxon>Sporosarcina</taxon>
    </lineage>
</organism>
<sequence length="287" mass="33881">MQKKIKDLLPEWTTTVQDRSLTLTNDLDSLISCALLKHLFGYEINYFYTFNSIMVADKTDKRKSIGVDLALKSGYCYDNHLTMLTAKGYKNEDAANLNNVLNISNENYNLKYSFSTLMFLWSLYDVPLPVTDEGRITLLCIDSSYLGYYKHDGRYRQIFIDWMERLNMMELVEVLERYSFGEMEEFNRRHELKSTIFVNKRKGNKMDTTIRHSSPYMEQLDFEWISEHLGFLVELPTNQFEILGSFTNKEVEHWQMNDKTINESFSYAFTYKDKVKLSRLLREGESA</sequence>
<protein>
    <submittedName>
        <fullName evidence="1">Uncharacterized protein</fullName>
    </submittedName>
</protein>
<reference evidence="1" key="1">
    <citation type="journal article" date="2021" name="PeerJ">
        <title>Extensive microbial diversity within the chicken gut microbiome revealed by metagenomics and culture.</title>
        <authorList>
            <person name="Gilroy R."/>
            <person name="Ravi A."/>
            <person name="Getino M."/>
            <person name="Pursley I."/>
            <person name="Horton D.L."/>
            <person name="Alikhan N.F."/>
            <person name="Baker D."/>
            <person name="Gharbi K."/>
            <person name="Hall N."/>
            <person name="Watson M."/>
            <person name="Adriaenssens E.M."/>
            <person name="Foster-Nyarko E."/>
            <person name="Jarju S."/>
            <person name="Secka A."/>
            <person name="Antonio M."/>
            <person name="Oren A."/>
            <person name="Chaudhuri R.R."/>
            <person name="La Ragione R."/>
            <person name="Hildebrand F."/>
            <person name="Pallen M.J."/>
        </authorList>
    </citation>
    <scope>NUCLEOTIDE SEQUENCE</scope>
    <source>
        <strain evidence="1">CHK171-7178</strain>
    </source>
</reference>
<proteinExistence type="predicted"/>
<dbReference type="AlphaFoldDB" id="A0A921G082"/>
<reference evidence="1" key="2">
    <citation type="submission" date="2021-09" db="EMBL/GenBank/DDBJ databases">
        <authorList>
            <person name="Gilroy R."/>
        </authorList>
    </citation>
    <scope>NUCLEOTIDE SEQUENCE</scope>
    <source>
        <strain evidence="1">CHK171-7178</strain>
    </source>
</reference>